<reference evidence="2 3" key="1">
    <citation type="journal article" date="2018" name="Evol. Lett.">
        <title>Horizontal gene cluster transfer increased hallucinogenic mushroom diversity.</title>
        <authorList>
            <person name="Reynolds H.T."/>
            <person name="Vijayakumar V."/>
            <person name="Gluck-Thaler E."/>
            <person name="Korotkin H.B."/>
            <person name="Matheny P.B."/>
            <person name="Slot J.C."/>
        </authorList>
    </citation>
    <scope>NUCLEOTIDE SEQUENCE [LARGE SCALE GENOMIC DNA]</scope>
    <source>
        <strain evidence="2 3">SRW20</strain>
    </source>
</reference>
<dbReference type="EMBL" id="NHYE01001156">
    <property type="protein sequence ID" value="PPQ97953.1"/>
    <property type="molecule type" value="Genomic_DNA"/>
</dbReference>
<dbReference type="InParanoid" id="A0A409Y4N7"/>
<sequence>MKGQKGRRENTRTLRLMYGNYKPKKDQENFDPFVSGGLGDEDALSTRPPFPRAPATQDVRIQIHQEADNKDLNRDLNRKNELVKVDIEGEGRGANTKVSVKSN</sequence>
<dbReference type="AlphaFoldDB" id="A0A409Y4N7"/>
<keyword evidence="3" id="KW-1185">Reference proteome</keyword>
<proteinExistence type="predicted"/>
<evidence type="ECO:0000313" key="3">
    <source>
        <dbReference type="Proteomes" id="UP000284706"/>
    </source>
</evidence>
<evidence type="ECO:0000313" key="2">
    <source>
        <dbReference type="EMBL" id="PPQ97953.1"/>
    </source>
</evidence>
<protein>
    <submittedName>
        <fullName evidence="2">Uncharacterized protein</fullName>
    </submittedName>
</protein>
<accession>A0A409Y4N7</accession>
<dbReference type="Proteomes" id="UP000284706">
    <property type="component" value="Unassembled WGS sequence"/>
</dbReference>
<name>A0A409Y4N7_9AGAR</name>
<comment type="caution">
    <text evidence="2">The sequence shown here is derived from an EMBL/GenBank/DDBJ whole genome shotgun (WGS) entry which is preliminary data.</text>
</comment>
<gene>
    <name evidence="2" type="ORF">CVT26_003138</name>
</gene>
<dbReference type="OrthoDB" id="3190308at2759"/>
<organism evidence="2 3">
    <name type="scientific">Gymnopilus dilepis</name>
    <dbReference type="NCBI Taxonomy" id="231916"/>
    <lineage>
        <taxon>Eukaryota</taxon>
        <taxon>Fungi</taxon>
        <taxon>Dikarya</taxon>
        <taxon>Basidiomycota</taxon>
        <taxon>Agaricomycotina</taxon>
        <taxon>Agaricomycetes</taxon>
        <taxon>Agaricomycetidae</taxon>
        <taxon>Agaricales</taxon>
        <taxon>Agaricineae</taxon>
        <taxon>Hymenogastraceae</taxon>
        <taxon>Gymnopilus</taxon>
    </lineage>
</organism>
<evidence type="ECO:0000256" key="1">
    <source>
        <dbReference type="SAM" id="MobiDB-lite"/>
    </source>
</evidence>
<feature type="region of interest" description="Disordered" evidence="1">
    <location>
        <begin position="18"/>
        <end position="56"/>
    </location>
</feature>